<name>F4KW96_HALH1</name>
<dbReference type="RefSeq" id="WP_013763838.1">
    <property type="nucleotide sequence ID" value="NC_015510.1"/>
</dbReference>
<evidence type="ECO:0000313" key="1">
    <source>
        <dbReference type="EMBL" id="AEE49284.1"/>
    </source>
</evidence>
<evidence type="ECO:0000313" key="2">
    <source>
        <dbReference type="Proteomes" id="UP000008461"/>
    </source>
</evidence>
<dbReference type="EMBL" id="CP002691">
    <property type="protein sequence ID" value="AEE49284.1"/>
    <property type="molecule type" value="Genomic_DNA"/>
</dbReference>
<dbReference type="KEGG" id="hhy:Halhy_1389"/>
<gene>
    <name evidence="1" type="ordered locus">Halhy_1389</name>
</gene>
<dbReference type="AlphaFoldDB" id="F4KW96"/>
<dbReference type="eggNOG" id="COG2017">
    <property type="taxonomic scope" value="Bacteria"/>
</dbReference>
<proteinExistence type="predicted"/>
<organism evidence="1 2">
    <name type="scientific">Haliscomenobacter hydrossis (strain ATCC 27775 / DSM 1100 / LMG 10767 / O)</name>
    <dbReference type="NCBI Taxonomy" id="760192"/>
    <lineage>
        <taxon>Bacteria</taxon>
        <taxon>Pseudomonadati</taxon>
        <taxon>Bacteroidota</taxon>
        <taxon>Saprospiria</taxon>
        <taxon>Saprospirales</taxon>
        <taxon>Haliscomenobacteraceae</taxon>
        <taxon>Haliscomenobacter</taxon>
    </lineage>
</organism>
<protein>
    <submittedName>
        <fullName evidence="1">Maf-like protein</fullName>
    </submittedName>
</protein>
<dbReference type="HOGENOM" id="CLU_857251_0_0_10"/>
<dbReference type="Proteomes" id="UP000008461">
    <property type="component" value="Chromosome"/>
</dbReference>
<dbReference type="OrthoDB" id="5496093at2"/>
<reference evidence="1 2" key="1">
    <citation type="journal article" date="2011" name="Stand. Genomic Sci.">
        <title>Complete genome sequence of Haliscomenobacter hydrossis type strain (O).</title>
        <authorList>
            <consortium name="US DOE Joint Genome Institute (JGI-PGF)"/>
            <person name="Daligault H."/>
            <person name="Lapidus A."/>
            <person name="Zeytun A."/>
            <person name="Nolan M."/>
            <person name="Lucas S."/>
            <person name="Del Rio T.G."/>
            <person name="Tice H."/>
            <person name="Cheng J.F."/>
            <person name="Tapia R."/>
            <person name="Han C."/>
            <person name="Goodwin L."/>
            <person name="Pitluck S."/>
            <person name="Liolios K."/>
            <person name="Pagani I."/>
            <person name="Ivanova N."/>
            <person name="Huntemann M."/>
            <person name="Mavromatis K."/>
            <person name="Mikhailova N."/>
            <person name="Pati A."/>
            <person name="Chen A."/>
            <person name="Palaniappan K."/>
            <person name="Land M."/>
            <person name="Hauser L."/>
            <person name="Brambilla E.M."/>
            <person name="Rohde M."/>
            <person name="Verbarg S."/>
            <person name="Goker M."/>
            <person name="Bristow J."/>
            <person name="Eisen J.A."/>
            <person name="Markowitz V."/>
            <person name="Hugenholtz P."/>
            <person name="Kyrpides N.C."/>
            <person name="Klenk H.P."/>
            <person name="Woyke T."/>
        </authorList>
    </citation>
    <scope>NUCLEOTIDE SEQUENCE [LARGE SCALE GENOMIC DNA]</scope>
    <source>
        <strain evidence="2">ATCC 27775 / DSM 1100 / LMG 10767 / O</strain>
    </source>
</reference>
<dbReference type="STRING" id="760192.Halhy_1389"/>
<sequence>MKRMKWVLFVFALFFTCVLQLGRQEFSAKALAPVKRDNIGLGPYWFEGKAEISHYTLSQNRYRDVHPGEAVLVFVTEPFLTDKQVKNEKGNQENSTTVLKLNAIQRFTTGIYDYSVMTSVFTPEDLKRYPHSLKTTSSSQDWCGQTYMQVNNEKDNFKVEIRSYFENEADQNLDLPKALLEDEVWTRLRMGPDALPLGAVQIYPSAMYLRLMHKTFKTYPAEGKLEKYAGSEFSGEKLKVYSLTFPELERKLEIVFQNKAPYLIEGWMESFPALGDKQVRQTIAKRTHTVMEAYWQKNGLKDLPLRKELGME</sequence>
<keyword evidence="2" id="KW-1185">Reference proteome</keyword>
<accession>F4KW96</accession>
<reference key="2">
    <citation type="submission" date="2011-04" db="EMBL/GenBank/DDBJ databases">
        <title>Complete sequence of chromosome of Haliscomenobacter hydrossis DSM 1100.</title>
        <authorList>
            <consortium name="US DOE Joint Genome Institute (JGI-PGF)"/>
            <person name="Lucas S."/>
            <person name="Han J."/>
            <person name="Lapidus A."/>
            <person name="Bruce D."/>
            <person name="Goodwin L."/>
            <person name="Pitluck S."/>
            <person name="Peters L."/>
            <person name="Kyrpides N."/>
            <person name="Mavromatis K."/>
            <person name="Ivanova N."/>
            <person name="Ovchinnikova G."/>
            <person name="Pagani I."/>
            <person name="Daligault H."/>
            <person name="Detter J.C."/>
            <person name="Han C."/>
            <person name="Land M."/>
            <person name="Hauser L."/>
            <person name="Markowitz V."/>
            <person name="Cheng J.-F."/>
            <person name="Hugenholtz P."/>
            <person name="Woyke T."/>
            <person name="Wu D."/>
            <person name="Verbarg S."/>
            <person name="Frueling A."/>
            <person name="Brambilla E."/>
            <person name="Klenk H.-P."/>
            <person name="Eisen J.A."/>
        </authorList>
    </citation>
    <scope>NUCLEOTIDE SEQUENCE</scope>
    <source>
        <strain>DSM 1100</strain>
    </source>
</reference>